<sequence>MLPMYTSDRQGPKSEQLPESLGKLRHRLSGRVNLKSVHSGPQPMFSNEEEAYLVAMAECGYGYGRAEVLTIASENAVYLEKRDQDHPLSMKWFRGFM</sequence>
<reference evidence="1" key="1">
    <citation type="journal article" date="2019" name="bioRxiv">
        <title>The Genome of the Zebra Mussel, Dreissena polymorpha: A Resource for Invasive Species Research.</title>
        <authorList>
            <person name="McCartney M.A."/>
            <person name="Auch B."/>
            <person name="Kono T."/>
            <person name="Mallez S."/>
            <person name="Zhang Y."/>
            <person name="Obille A."/>
            <person name="Becker A."/>
            <person name="Abrahante J.E."/>
            <person name="Garbe J."/>
            <person name="Badalamenti J.P."/>
            <person name="Herman A."/>
            <person name="Mangelson H."/>
            <person name="Liachko I."/>
            <person name="Sullivan S."/>
            <person name="Sone E.D."/>
            <person name="Koren S."/>
            <person name="Silverstein K.A.T."/>
            <person name="Beckman K.B."/>
            <person name="Gohl D.M."/>
        </authorList>
    </citation>
    <scope>NUCLEOTIDE SEQUENCE</scope>
    <source>
        <strain evidence="1">Duluth1</strain>
        <tissue evidence="1">Whole animal</tissue>
    </source>
</reference>
<dbReference type="AlphaFoldDB" id="A0A9D4F830"/>
<reference evidence="1" key="2">
    <citation type="submission" date="2020-11" db="EMBL/GenBank/DDBJ databases">
        <authorList>
            <person name="McCartney M.A."/>
            <person name="Auch B."/>
            <person name="Kono T."/>
            <person name="Mallez S."/>
            <person name="Becker A."/>
            <person name="Gohl D.M."/>
            <person name="Silverstein K.A.T."/>
            <person name="Koren S."/>
            <person name="Bechman K.B."/>
            <person name="Herman A."/>
            <person name="Abrahante J.E."/>
            <person name="Garbe J."/>
        </authorList>
    </citation>
    <scope>NUCLEOTIDE SEQUENCE</scope>
    <source>
        <strain evidence="1">Duluth1</strain>
        <tissue evidence="1">Whole animal</tissue>
    </source>
</reference>
<proteinExistence type="predicted"/>
<name>A0A9D4F830_DREPO</name>
<dbReference type="EMBL" id="JAIWYP010000007">
    <property type="protein sequence ID" value="KAH3794020.1"/>
    <property type="molecule type" value="Genomic_DNA"/>
</dbReference>
<evidence type="ECO:0000313" key="1">
    <source>
        <dbReference type="EMBL" id="KAH3794020.1"/>
    </source>
</evidence>
<evidence type="ECO:0000313" key="2">
    <source>
        <dbReference type="Proteomes" id="UP000828390"/>
    </source>
</evidence>
<comment type="caution">
    <text evidence="1">The sequence shown here is derived from an EMBL/GenBank/DDBJ whole genome shotgun (WGS) entry which is preliminary data.</text>
</comment>
<gene>
    <name evidence="1" type="ORF">DPMN_147549</name>
</gene>
<dbReference type="Proteomes" id="UP000828390">
    <property type="component" value="Unassembled WGS sequence"/>
</dbReference>
<accession>A0A9D4F830</accession>
<organism evidence="1 2">
    <name type="scientific">Dreissena polymorpha</name>
    <name type="common">Zebra mussel</name>
    <name type="synonym">Mytilus polymorpha</name>
    <dbReference type="NCBI Taxonomy" id="45954"/>
    <lineage>
        <taxon>Eukaryota</taxon>
        <taxon>Metazoa</taxon>
        <taxon>Spiralia</taxon>
        <taxon>Lophotrochozoa</taxon>
        <taxon>Mollusca</taxon>
        <taxon>Bivalvia</taxon>
        <taxon>Autobranchia</taxon>
        <taxon>Heteroconchia</taxon>
        <taxon>Euheterodonta</taxon>
        <taxon>Imparidentia</taxon>
        <taxon>Neoheterodontei</taxon>
        <taxon>Myida</taxon>
        <taxon>Dreissenoidea</taxon>
        <taxon>Dreissenidae</taxon>
        <taxon>Dreissena</taxon>
    </lineage>
</organism>
<keyword evidence="2" id="KW-1185">Reference proteome</keyword>
<protein>
    <submittedName>
        <fullName evidence="1">Uncharacterized protein</fullName>
    </submittedName>
</protein>